<dbReference type="GO" id="GO:0006259">
    <property type="term" value="P:DNA metabolic process"/>
    <property type="evidence" value="ECO:0007669"/>
    <property type="project" value="UniProtKB-ARBA"/>
</dbReference>
<name>A0A238L8L9_9RHOB</name>
<dbReference type="GO" id="GO:0000175">
    <property type="term" value="F:3'-5'-RNA exonuclease activity"/>
    <property type="evidence" value="ECO:0007669"/>
    <property type="project" value="InterPro"/>
</dbReference>
<dbReference type="CDD" id="cd06133">
    <property type="entry name" value="ERI-1_3'hExo_like"/>
    <property type="match status" value="1"/>
</dbReference>
<keyword evidence="2" id="KW-0269">Exonuclease</keyword>
<proteinExistence type="predicted"/>
<dbReference type="Pfam" id="PF00929">
    <property type="entry name" value="RNase_T"/>
    <property type="match status" value="1"/>
</dbReference>
<sequence length="204" mass="22061">MRTAILYDSEFLSVDGAMRRFWCGPFDPEPTVVQIGAVRLGLDGDFPLLETFQAYVSPKDREGKPVPIDPFLSELTGITQAQVDAEGQPLVEALTALDAFSQGAPFWSWGRDDHFMVAISCFVEGIPPVIPATRFGNATRLFLQAGMPYEAIQKTSSSGLAAYFGLNTDGLSAHDALSDARSMALAVQHLLRRGDLPAEALLLG</sequence>
<dbReference type="InterPro" id="IPR013520">
    <property type="entry name" value="Ribonucl_H"/>
</dbReference>
<keyword evidence="2" id="KW-0540">Nuclease</keyword>
<dbReference type="AlphaFoldDB" id="A0A238L8L9"/>
<dbReference type="SMART" id="SM00479">
    <property type="entry name" value="EXOIII"/>
    <property type="match status" value="1"/>
</dbReference>
<dbReference type="InterPro" id="IPR012337">
    <property type="entry name" value="RNaseH-like_sf"/>
</dbReference>
<reference evidence="2 3" key="1">
    <citation type="submission" date="2017-05" db="EMBL/GenBank/DDBJ databases">
        <authorList>
            <person name="Song R."/>
            <person name="Chenine A.L."/>
            <person name="Ruprecht R.M."/>
        </authorList>
    </citation>
    <scope>NUCLEOTIDE SEQUENCE [LARGE SCALE GENOMIC DNA]</scope>
    <source>
        <strain evidence="2 3">CECT 8899</strain>
    </source>
</reference>
<dbReference type="Gene3D" id="3.30.420.10">
    <property type="entry name" value="Ribonuclease H-like superfamily/Ribonuclease H"/>
    <property type="match status" value="1"/>
</dbReference>
<dbReference type="GO" id="GO:0003676">
    <property type="term" value="F:nucleic acid binding"/>
    <property type="evidence" value="ECO:0007669"/>
    <property type="project" value="InterPro"/>
</dbReference>
<evidence type="ECO:0000313" key="3">
    <source>
        <dbReference type="Proteomes" id="UP000201613"/>
    </source>
</evidence>
<dbReference type="RefSeq" id="WP_093990177.1">
    <property type="nucleotide sequence ID" value="NZ_FXZK01000001.1"/>
</dbReference>
<keyword evidence="3" id="KW-1185">Reference proteome</keyword>
<gene>
    <name evidence="2" type="ORF">LOM8899_00063</name>
</gene>
<evidence type="ECO:0000259" key="1">
    <source>
        <dbReference type="SMART" id="SM00479"/>
    </source>
</evidence>
<organism evidence="2 3">
    <name type="scientific">Flavimaricola marinus</name>
    <dbReference type="NCBI Taxonomy" id="1819565"/>
    <lineage>
        <taxon>Bacteria</taxon>
        <taxon>Pseudomonadati</taxon>
        <taxon>Pseudomonadota</taxon>
        <taxon>Alphaproteobacteria</taxon>
        <taxon>Rhodobacterales</taxon>
        <taxon>Paracoccaceae</taxon>
        <taxon>Flavimaricola</taxon>
    </lineage>
</organism>
<dbReference type="InterPro" id="IPR036397">
    <property type="entry name" value="RNaseH_sf"/>
</dbReference>
<dbReference type="EMBL" id="FXZK01000001">
    <property type="protein sequence ID" value="SMY05942.1"/>
    <property type="molecule type" value="Genomic_DNA"/>
</dbReference>
<accession>A0A238L8L9</accession>
<feature type="domain" description="Exonuclease" evidence="1">
    <location>
        <begin position="3"/>
        <end position="196"/>
    </location>
</feature>
<keyword evidence="2" id="KW-0378">Hydrolase</keyword>
<protein>
    <submittedName>
        <fullName evidence="2">Exonuclease</fullName>
    </submittedName>
</protein>
<dbReference type="Proteomes" id="UP000201613">
    <property type="component" value="Unassembled WGS sequence"/>
</dbReference>
<dbReference type="InterPro" id="IPR047201">
    <property type="entry name" value="ERI-1_3'hExo-like"/>
</dbReference>
<evidence type="ECO:0000313" key="2">
    <source>
        <dbReference type="EMBL" id="SMY05942.1"/>
    </source>
</evidence>
<dbReference type="SUPFAM" id="SSF53098">
    <property type="entry name" value="Ribonuclease H-like"/>
    <property type="match status" value="1"/>
</dbReference>
<dbReference type="OrthoDB" id="7362525at2"/>